<dbReference type="PATRIC" id="fig|1179773.3.peg.476"/>
<dbReference type="OrthoDB" id="4427486at2"/>
<dbReference type="HOGENOM" id="CLU_073279_1_0_11"/>
<protein>
    <submittedName>
        <fullName evidence="4">Putative membrane protein</fullName>
    </submittedName>
</protein>
<reference evidence="4 5" key="1">
    <citation type="journal article" date="2012" name="BMC Genomics">
        <title>Complete genome sequence of Saccharothrix espanaensis DSM 44229T and comparison to the other completely sequenced Pseudonocardiaceae.</title>
        <authorList>
            <person name="Strobel T."/>
            <person name="Al-Dilaimi A."/>
            <person name="Blom J."/>
            <person name="Gessner A."/>
            <person name="Kalinowski J."/>
            <person name="Luzhetska M."/>
            <person name="Puhler A."/>
            <person name="Szczepanowski R."/>
            <person name="Bechthold A."/>
            <person name="Ruckert C."/>
        </authorList>
    </citation>
    <scope>NUCLEOTIDE SEQUENCE [LARGE SCALE GENOMIC DNA]</scope>
    <source>
        <strain evidence="5">ATCC 51144 / DSM 44229 / JCM 9112 / NBRC 15066 / NRRL 15764</strain>
    </source>
</reference>
<evidence type="ECO:0000313" key="4">
    <source>
        <dbReference type="EMBL" id="CCH27797.1"/>
    </source>
</evidence>
<dbReference type="Proteomes" id="UP000006281">
    <property type="component" value="Chromosome"/>
</dbReference>
<dbReference type="InterPro" id="IPR027381">
    <property type="entry name" value="LytR/CpsA/Psr_C"/>
</dbReference>
<evidence type="ECO:0000256" key="2">
    <source>
        <dbReference type="SAM" id="Phobius"/>
    </source>
</evidence>
<dbReference type="STRING" id="1179773.BN6_04660"/>
<accession>K0JR75</accession>
<dbReference type="eggNOG" id="ENOG50330SA">
    <property type="taxonomic scope" value="Bacteria"/>
</dbReference>
<keyword evidence="2" id="KW-1133">Transmembrane helix</keyword>
<dbReference type="AlphaFoldDB" id="K0JR75"/>
<name>K0JR75_SACES</name>
<feature type="transmembrane region" description="Helical" evidence="2">
    <location>
        <begin position="15"/>
        <end position="36"/>
    </location>
</feature>
<dbReference type="BioCyc" id="SESP1179773:BN6_RS02295-MONOMER"/>
<keyword evidence="5" id="KW-1185">Reference proteome</keyword>
<feature type="domain" description="LytR/CpsA/Psr regulator C-terminal" evidence="3">
    <location>
        <begin position="119"/>
        <end position="207"/>
    </location>
</feature>
<feature type="compositionally biased region" description="Low complexity" evidence="1">
    <location>
        <begin position="44"/>
        <end position="118"/>
    </location>
</feature>
<dbReference type="Gene3D" id="3.30.70.2390">
    <property type="match status" value="1"/>
</dbReference>
<gene>
    <name evidence="4" type="ordered locus">BN6_04660</name>
</gene>
<dbReference type="RefSeq" id="WP_015097911.1">
    <property type="nucleotide sequence ID" value="NC_019673.1"/>
</dbReference>
<dbReference type="KEGG" id="sesp:BN6_04660"/>
<evidence type="ECO:0000256" key="1">
    <source>
        <dbReference type="SAM" id="MobiDB-lite"/>
    </source>
</evidence>
<dbReference type="Pfam" id="PF13399">
    <property type="entry name" value="LytR_C"/>
    <property type="match status" value="1"/>
</dbReference>
<feature type="region of interest" description="Disordered" evidence="1">
    <location>
        <begin position="36"/>
        <end position="118"/>
    </location>
</feature>
<proteinExistence type="predicted"/>
<evidence type="ECO:0000313" key="5">
    <source>
        <dbReference type="Proteomes" id="UP000006281"/>
    </source>
</evidence>
<keyword evidence="2" id="KW-0472">Membrane</keyword>
<sequence length="214" mass="21421">MTNPEPAGSAHPARAAGYALIGVAAVAAVIGVTTLFTGGDDDQAGAPPTTSATAGPTTGGPSSDGRPSDGQPSGSTTSAPPQTTTGDTTAVPPATTTQAGSPPTTTAAPPPVTDTVKPPVRVYNNSNVSGLAHKASDDIRRAGWDVAETGNYSQGQIPTTTVYYRPGTAEERSAQQLGQVLKAEVKPRFDGIESAHEGIIVIVTNNYAGASGKI</sequence>
<organism evidence="4 5">
    <name type="scientific">Saccharothrix espanaensis (strain ATCC 51144 / DSM 44229 / JCM 9112 / NBRC 15066 / NRRL 15764)</name>
    <dbReference type="NCBI Taxonomy" id="1179773"/>
    <lineage>
        <taxon>Bacteria</taxon>
        <taxon>Bacillati</taxon>
        <taxon>Actinomycetota</taxon>
        <taxon>Actinomycetes</taxon>
        <taxon>Pseudonocardiales</taxon>
        <taxon>Pseudonocardiaceae</taxon>
        <taxon>Saccharothrix</taxon>
    </lineage>
</organism>
<evidence type="ECO:0000259" key="3">
    <source>
        <dbReference type="Pfam" id="PF13399"/>
    </source>
</evidence>
<dbReference type="EMBL" id="HE804045">
    <property type="protein sequence ID" value="CCH27797.1"/>
    <property type="molecule type" value="Genomic_DNA"/>
</dbReference>
<keyword evidence="2" id="KW-0812">Transmembrane</keyword>